<sequence>MYRISVLLIDHTHLRTCNPPVPSFPHIKYHPPSSMKTIVTPLPPIDLVKSDSLITAINFFKFTRAQLYLKAKAPKRSRYNMYTLFATHVWRCTSLARELPSVRLSKLYIATDGRQHLQLQLPTRYFWSMIFKVASVVKLSLLDFYGNIDGGAIATSYQP</sequence>
<evidence type="ECO:0000256" key="1">
    <source>
        <dbReference type="ARBA" id="ARBA00009861"/>
    </source>
</evidence>
<accession>A0A6J0PE97</accession>
<organism evidence="4 5">
    <name type="scientific">Elaeis guineensis var. tenera</name>
    <name type="common">Oil palm</name>
    <dbReference type="NCBI Taxonomy" id="51953"/>
    <lineage>
        <taxon>Eukaryota</taxon>
        <taxon>Viridiplantae</taxon>
        <taxon>Streptophyta</taxon>
        <taxon>Embryophyta</taxon>
        <taxon>Tracheophyta</taxon>
        <taxon>Spermatophyta</taxon>
        <taxon>Magnoliopsida</taxon>
        <taxon>Liliopsida</taxon>
        <taxon>Arecaceae</taxon>
        <taxon>Arecoideae</taxon>
        <taxon>Cocoseae</taxon>
        <taxon>Elaeidinae</taxon>
        <taxon>Elaeis</taxon>
    </lineage>
</organism>
<dbReference type="KEGG" id="egu:109505448"/>
<dbReference type="PANTHER" id="PTHR31642:SF11">
    <property type="entry name" value="SHIKIMATE O-HYDROXYCINNAMOYLTRANSFERASE"/>
    <property type="match status" value="1"/>
</dbReference>
<dbReference type="Proteomes" id="UP000504607">
    <property type="component" value="Chromosome 2"/>
</dbReference>
<dbReference type="InterPro" id="IPR050317">
    <property type="entry name" value="Plant_Fungal_Acyltransferase"/>
</dbReference>
<dbReference type="PANTHER" id="PTHR31642">
    <property type="entry name" value="TRICHOTHECENE 3-O-ACETYLTRANSFERASE"/>
    <property type="match status" value="1"/>
</dbReference>
<dbReference type="GeneID" id="109505448"/>
<dbReference type="GO" id="GO:0016747">
    <property type="term" value="F:acyltransferase activity, transferring groups other than amino-acyl groups"/>
    <property type="evidence" value="ECO:0007669"/>
    <property type="project" value="TreeGrafter"/>
</dbReference>
<dbReference type="AlphaFoldDB" id="A0A6J0PE97"/>
<name>A0A6J0PE97_ELAGV</name>
<proteinExistence type="inferred from homology"/>
<evidence type="ECO:0000256" key="3">
    <source>
        <dbReference type="ARBA" id="ARBA00023315"/>
    </source>
</evidence>
<reference evidence="5" key="1">
    <citation type="submission" date="2025-08" db="UniProtKB">
        <authorList>
            <consortium name="RefSeq"/>
        </authorList>
    </citation>
    <scope>IDENTIFICATION</scope>
</reference>
<dbReference type="OrthoDB" id="671439at2759"/>
<dbReference type="Pfam" id="PF02458">
    <property type="entry name" value="Transferase"/>
    <property type="match status" value="1"/>
</dbReference>
<dbReference type="InParanoid" id="A0A6J0PE97"/>
<keyword evidence="2" id="KW-0808">Transferase</keyword>
<dbReference type="Gene3D" id="3.30.559.10">
    <property type="entry name" value="Chloramphenicol acetyltransferase-like domain"/>
    <property type="match status" value="1"/>
</dbReference>
<protein>
    <submittedName>
        <fullName evidence="5">Hydroxycinnamoyltransferase 1-like</fullName>
    </submittedName>
</protein>
<gene>
    <name evidence="5" type="primary">LOC109505448</name>
</gene>
<evidence type="ECO:0000256" key="2">
    <source>
        <dbReference type="ARBA" id="ARBA00022679"/>
    </source>
</evidence>
<dbReference type="InterPro" id="IPR023213">
    <property type="entry name" value="CAT-like_dom_sf"/>
</dbReference>
<keyword evidence="3" id="KW-0012">Acyltransferase</keyword>
<evidence type="ECO:0000313" key="4">
    <source>
        <dbReference type="Proteomes" id="UP000504607"/>
    </source>
</evidence>
<evidence type="ECO:0000313" key="5">
    <source>
        <dbReference type="RefSeq" id="XP_019703696.1"/>
    </source>
</evidence>
<comment type="similarity">
    <text evidence="1">Belongs to the plant acyltransferase family.</text>
</comment>
<keyword evidence="4" id="KW-1185">Reference proteome</keyword>
<dbReference type="RefSeq" id="XP_019703696.1">
    <property type="nucleotide sequence ID" value="XM_019848137.1"/>
</dbReference>